<dbReference type="RefSeq" id="WP_006521295.1">
    <property type="nucleotide sequence ID" value="NC_021184.1"/>
</dbReference>
<evidence type="ECO:0000313" key="6">
    <source>
        <dbReference type="Proteomes" id="UP000013520"/>
    </source>
</evidence>
<evidence type="ECO:0000256" key="2">
    <source>
        <dbReference type="SAM" id="Coils"/>
    </source>
</evidence>
<proteinExistence type="predicted"/>
<name>R4KBR6_9FIRM</name>
<dbReference type="InterPro" id="IPR022029">
    <property type="entry name" value="YoaR-like_PG-bd"/>
</dbReference>
<dbReference type="PANTHER" id="PTHR35788">
    <property type="entry name" value="EXPORTED PROTEIN-RELATED"/>
    <property type="match status" value="1"/>
</dbReference>
<keyword evidence="1" id="KW-0732">Signal</keyword>
<dbReference type="PROSITE" id="PS51109">
    <property type="entry name" value="G5"/>
    <property type="match status" value="1"/>
</dbReference>
<dbReference type="Pfam" id="PF07501">
    <property type="entry name" value="G5"/>
    <property type="match status" value="1"/>
</dbReference>
<evidence type="ECO:0000256" key="1">
    <source>
        <dbReference type="ARBA" id="ARBA00022729"/>
    </source>
</evidence>
<feature type="coiled-coil region" evidence="2">
    <location>
        <begin position="52"/>
        <end position="79"/>
    </location>
</feature>
<dbReference type="Proteomes" id="UP000013520">
    <property type="component" value="Chromosome"/>
</dbReference>
<feature type="region of interest" description="Disordered" evidence="3">
    <location>
        <begin position="450"/>
        <end position="497"/>
    </location>
</feature>
<dbReference type="InterPro" id="IPR052913">
    <property type="entry name" value="Glycopeptide_resist_protein"/>
</dbReference>
<sequence>MARRKNKFKLIRSGFLLMLFLVLGSGAIVNQASLSNPTETNVIFPGTKVLGVDLSNLTKQDAIAKLAELEQELLKKQVRVTYQGVAHDVTLGAMGLTLDGAKTIDQALAHFNKIGLIKRWQSRLHLTEQQPAVINLDRDMTKAVLQKIVNPLYIPAVNARLTVNSQEQVGVEPSQEGFHVDIDKFRNQLIELLNNNHSLALELPATKINPELSTEEVTQWGVTGLLSQYTTQFNPTLAGRTQNIKISADILDDLIVPPEEIVSFNQVVGPRVAEKGYQNAGVIVGNTLTEGLGGGICQVVTTLYNAVLLADLDIIQRGNHNIPITYAPIGLDAAVAYDALDFKFKNNSSNHLLIKTSMHGNSLTIKIYGNDGEKNNVQLESWIVETIEPKVVYKVDPDLEPEESKMLQEGAQGYRVKAQRVVTVDGKEIRRDALPDSYYLPVEQIIAVQSETQIPGHETEDKPTDGPIDSPTDEPVDLCPASDSPETNLGNPPGEPL</sequence>
<evidence type="ECO:0000313" key="5">
    <source>
        <dbReference type="EMBL" id="AGL00628.1"/>
    </source>
</evidence>
<dbReference type="InterPro" id="IPR007391">
    <property type="entry name" value="Vancomycin_resist_VanW"/>
</dbReference>
<feature type="domain" description="G5" evidence="4">
    <location>
        <begin position="373"/>
        <end position="452"/>
    </location>
</feature>
<dbReference type="HOGENOM" id="CLU_011572_2_1_9"/>
<keyword evidence="6" id="KW-1185">Reference proteome</keyword>
<dbReference type="STRING" id="767817.Desgi_1103"/>
<dbReference type="Pfam" id="PF12229">
    <property type="entry name" value="PG_binding_4"/>
    <property type="match status" value="1"/>
</dbReference>
<protein>
    <submittedName>
        <fullName evidence="5">Putative vancomycin resistance protein</fullName>
    </submittedName>
</protein>
<organism evidence="5 6">
    <name type="scientific">Desulfoscipio gibsoniae DSM 7213</name>
    <dbReference type="NCBI Taxonomy" id="767817"/>
    <lineage>
        <taxon>Bacteria</taxon>
        <taxon>Bacillati</taxon>
        <taxon>Bacillota</taxon>
        <taxon>Clostridia</taxon>
        <taxon>Eubacteriales</taxon>
        <taxon>Desulfallaceae</taxon>
        <taxon>Desulfoscipio</taxon>
    </lineage>
</organism>
<dbReference type="EMBL" id="CP003273">
    <property type="protein sequence ID" value="AGL00628.1"/>
    <property type="molecule type" value="Genomic_DNA"/>
</dbReference>
<dbReference type="PANTHER" id="PTHR35788:SF1">
    <property type="entry name" value="EXPORTED PROTEIN"/>
    <property type="match status" value="1"/>
</dbReference>
<evidence type="ECO:0000256" key="3">
    <source>
        <dbReference type="SAM" id="MobiDB-lite"/>
    </source>
</evidence>
<dbReference type="Gene3D" id="2.20.230.10">
    <property type="entry name" value="Resuscitation-promoting factor rpfb"/>
    <property type="match status" value="1"/>
</dbReference>
<reference evidence="5 6" key="1">
    <citation type="submission" date="2012-01" db="EMBL/GenBank/DDBJ databases">
        <title>Complete sequence of Desulfotomaculum gibsoniae DSM 7213.</title>
        <authorList>
            <consortium name="US DOE Joint Genome Institute"/>
            <person name="Lucas S."/>
            <person name="Han J."/>
            <person name="Lapidus A."/>
            <person name="Cheng J.-F."/>
            <person name="Goodwin L."/>
            <person name="Pitluck S."/>
            <person name="Peters L."/>
            <person name="Ovchinnikova G."/>
            <person name="Teshima H."/>
            <person name="Detter J.C."/>
            <person name="Han C."/>
            <person name="Tapia R."/>
            <person name="Land M."/>
            <person name="Hauser L."/>
            <person name="Kyrpides N."/>
            <person name="Ivanova N."/>
            <person name="Pagani I."/>
            <person name="Parshina S."/>
            <person name="Plugge C."/>
            <person name="Muyzer G."/>
            <person name="Kuever J."/>
            <person name="Ivanova A."/>
            <person name="Nazina T."/>
            <person name="Klenk H.-P."/>
            <person name="Brambilla E."/>
            <person name="Spring S."/>
            <person name="Stams A.F."/>
            <person name="Woyke T."/>
        </authorList>
    </citation>
    <scope>NUCLEOTIDE SEQUENCE [LARGE SCALE GENOMIC DNA]</scope>
    <source>
        <strain evidence="5 6">DSM 7213</strain>
    </source>
</reference>
<keyword evidence="2" id="KW-0175">Coiled coil</keyword>
<evidence type="ECO:0000259" key="4">
    <source>
        <dbReference type="PROSITE" id="PS51109"/>
    </source>
</evidence>
<accession>R4KBR6</accession>
<gene>
    <name evidence="5" type="ORF">Desgi_1103</name>
</gene>
<dbReference type="SMART" id="SM01208">
    <property type="entry name" value="G5"/>
    <property type="match status" value="1"/>
</dbReference>
<dbReference type="Pfam" id="PF04294">
    <property type="entry name" value="VanW"/>
    <property type="match status" value="1"/>
</dbReference>
<dbReference type="eggNOG" id="COG2720">
    <property type="taxonomic scope" value="Bacteria"/>
</dbReference>
<dbReference type="InterPro" id="IPR011098">
    <property type="entry name" value="G5_dom"/>
</dbReference>
<dbReference type="AlphaFoldDB" id="R4KBR6"/>
<dbReference type="KEGG" id="dgi:Desgi_1103"/>